<name>A0AAE1SLT4_9SOLA</name>
<reference evidence="1" key="1">
    <citation type="submission" date="2023-12" db="EMBL/GenBank/DDBJ databases">
        <title>Genome assembly of Anisodus tanguticus.</title>
        <authorList>
            <person name="Wang Y.-J."/>
        </authorList>
    </citation>
    <scope>NUCLEOTIDE SEQUENCE</scope>
    <source>
        <strain evidence="1">KB-2021</strain>
        <tissue evidence="1">Leaf</tissue>
    </source>
</reference>
<evidence type="ECO:0000313" key="2">
    <source>
        <dbReference type="Proteomes" id="UP001291623"/>
    </source>
</evidence>
<proteinExistence type="predicted"/>
<dbReference type="EMBL" id="JAVYJV010000004">
    <property type="protein sequence ID" value="KAK4373064.1"/>
    <property type="molecule type" value="Genomic_DNA"/>
</dbReference>
<protein>
    <submittedName>
        <fullName evidence="1">Uncharacterized protein</fullName>
    </submittedName>
</protein>
<keyword evidence="2" id="KW-1185">Reference proteome</keyword>
<dbReference type="Proteomes" id="UP001291623">
    <property type="component" value="Unassembled WGS sequence"/>
</dbReference>
<organism evidence="1 2">
    <name type="scientific">Anisodus tanguticus</name>
    <dbReference type="NCBI Taxonomy" id="243964"/>
    <lineage>
        <taxon>Eukaryota</taxon>
        <taxon>Viridiplantae</taxon>
        <taxon>Streptophyta</taxon>
        <taxon>Embryophyta</taxon>
        <taxon>Tracheophyta</taxon>
        <taxon>Spermatophyta</taxon>
        <taxon>Magnoliopsida</taxon>
        <taxon>eudicotyledons</taxon>
        <taxon>Gunneridae</taxon>
        <taxon>Pentapetalae</taxon>
        <taxon>asterids</taxon>
        <taxon>lamiids</taxon>
        <taxon>Solanales</taxon>
        <taxon>Solanaceae</taxon>
        <taxon>Solanoideae</taxon>
        <taxon>Hyoscyameae</taxon>
        <taxon>Anisodus</taxon>
    </lineage>
</organism>
<sequence>MVIANSRFLKKEEHLVTFRSSVAKTQKYLLLLRKDDNGLCKDCKVILREYLTTRHKLLVIDLEIKMEKKKVVDDRLRIKWGSLTMASAKEMRERLIAKGAWGSSGDASGM</sequence>
<evidence type="ECO:0000313" key="1">
    <source>
        <dbReference type="EMBL" id="KAK4373064.1"/>
    </source>
</evidence>
<dbReference type="AlphaFoldDB" id="A0AAE1SLT4"/>
<accession>A0AAE1SLT4</accession>
<gene>
    <name evidence="1" type="ORF">RND71_008448</name>
</gene>
<comment type="caution">
    <text evidence="1">The sequence shown here is derived from an EMBL/GenBank/DDBJ whole genome shotgun (WGS) entry which is preliminary data.</text>
</comment>